<accession>G2WXU5</accession>
<proteinExistence type="predicted"/>
<evidence type="ECO:0000313" key="2">
    <source>
        <dbReference type="Proteomes" id="UP000001611"/>
    </source>
</evidence>
<sequence length="551" mass="60869">MAFIYTRATAVISWLGAPPQVSGTAGKSFIELGEFWNAGDGRCIASQFASAIRHPPAGAPAKPFTWAWRVKNKADMRTMQSARVAANPYWQRMWIVQEVCLPQHLAFLCGGYLWTESMMWDAIKANKSVTSPYDSEVLLQVSGEAAAPAAVSEQYHATMERLLSVRSTRFSDATRLESLMEHFMDYGCQKSRDRVFGLAGLANDIEPFAVAKGAVSQSPSAMPSGTPSGTSRLEIDYTRSYYDIWCDVVAHMYFRATPLLDFGDTPNEKEDERRIRVVRFAGVVQRALDGQVEEERTLLHEAGMAAQVPREPLKVKGYIAGRILSLGPRYTEGLGCSRADQHWLASSKTYYTKAGELETLRRTEASYKTKILAYSSQDLRRICIIDSASAIAWGILQPPPDEPVSLPPLVCTMASRQAGDSAAANREPVRFLGTSLLTGLAPASAGVGDIIIRFWNCDAAIVVRPTMPLPVDLETDLLDARLTYCRIVGRADIAETYERPGDGTDDMAKRLMDVLETSEEIEGMSFQQYSRGVYVRLDFATLQKISAAIHI</sequence>
<dbReference type="PANTHER" id="PTHR24148">
    <property type="entry name" value="ANKYRIN REPEAT DOMAIN-CONTAINING PROTEIN 39 HOMOLOG-RELATED"/>
    <property type="match status" value="1"/>
</dbReference>
<evidence type="ECO:0000313" key="1">
    <source>
        <dbReference type="EMBL" id="EGY20903.1"/>
    </source>
</evidence>
<dbReference type="OMA" id="YIRSASH"/>
<dbReference type="OrthoDB" id="4825093at2759"/>
<dbReference type="Proteomes" id="UP000001611">
    <property type="component" value="Chromosome 3"/>
</dbReference>
<dbReference type="eggNOG" id="ENOG502RW03">
    <property type="taxonomic scope" value="Eukaryota"/>
</dbReference>
<dbReference type="InterPro" id="IPR052895">
    <property type="entry name" value="HetReg/Transcr_Mod"/>
</dbReference>
<name>G2WXU5_VERDV</name>
<organism evidence="1 2">
    <name type="scientific">Verticillium dahliae (strain VdLs.17 / ATCC MYA-4575 / FGSC 10137)</name>
    <name type="common">Verticillium wilt</name>
    <dbReference type="NCBI Taxonomy" id="498257"/>
    <lineage>
        <taxon>Eukaryota</taxon>
        <taxon>Fungi</taxon>
        <taxon>Dikarya</taxon>
        <taxon>Ascomycota</taxon>
        <taxon>Pezizomycotina</taxon>
        <taxon>Sordariomycetes</taxon>
        <taxon>Hypocreomycetidae</taxon>
        <taxon>Glomerellales</taxon>
        <taxon>Plectosphaerellaceae</taxon>
        <taxon>Verticillium</taxon>
    </lineage>
</organism>
<dbReference type="AlphaFoldDB" id="G2WXU5"/>
<dbReference type="RefSeq" id="XP_009651375.1">
    <property type="nucleotide sequence ID" value="XM_009653080.1"/>
</dbReference>
<dbReference type="GeneID" id="20703890"/>
<keyword evidence="2" id="KW-1185">Reference proteome</keyword>
<dbReference type="PANTHER" id="PTHR24148:SF73">
    <property type="entry name" value="HET DOMAIN PROTEIN (AFU_ORTHOLOGUE AFUA_8G01020)"/>
    <property type="match status" value="1"/>
</dbReference>
<protein>
    <submittedName>
        <fullName evidence="1">HET domain-containing protein</fullName>
    </submittedName>
</protein>
<dbReference type="KEGG" id="vda:VDAG_02427"/>
<dbReference type="EMBL" id="DS572698">
    <property type="protein sequence ID" value="EGY20903.1"/>
    <property type="molecule type" value="Genomic_DNA"/>
</dbReference>
<reference evidence="1 2" key="1">
    <citation type="submission" date="2008-03" db="EMBL/GenBank/DDBJ databases">
        <title>The Genome Sequence of Verticillium dahliae VdLs.17.</title>
        <authorList>
            <consortium name="The Broad Institute Genome Sequencing Platform"/>
            <person name="Ma L.-J.J."/>
            <person name="Klosterman S.J."/>
            <person name="Subbarao K."/>
            <person name="Dobinson K."/>
            <person name="Veronese P."/>
            <person name="Kang S."/>
            <person name="Gold S.E."/>
            <person name="Young S."/>
            <person name="Jaffe D."/>
            <person name="Gnerre S."/>
            <person name="Berlin A."/>
            <person name="Heiman D."/>
            <person name="Hepburn T."/>
            <person name="Sykes S."/>
            <person name="Alvarado L."/>
            <person name="Kodira C.D."/>
            <person name="Lander E."/>
            <person name="Galagan J."/>
            <person name="Nusbaum C."/>
            <person name="Birren B."/>
        </authorList>
    </citation>
    <scope>NUCLEOTIDE SEQUENCE [LARGE SCALE GENOMIC DNA]</scope>
    <source>
        <strain evidence="2">VdLs.17 / ATCC MYA-4575 / FGSC 10137</strain>
    </source>
</reference>
<dbReference type="InParanoid" id="G2WXU5"/>
<dbReference type="HOGENOM" id="CLU_023930_0_0_1"/>
<dbReference type="STRING" id="498257.G2WXU5"/>
<gene>
    <name evidence="1" type="ORF">VDAG_02427</name>
</gene>